<dbReference type="FunFam" id="3.55.40.20:FF:000004">
    <property type="entry name" value="Superoxide dismutase [Fe]"/>
    <property type="match status" value="1"/>
</dbReference>
<dbReference type="SUPFAM" id="SSF54719">
    <property type="entry name" value="Fe,Mn superoxide dismutase (SOD), C-terminal domain"/>
    <property type="match status" value="1"/>
</dbReference>
<evidence type="ECO:0000256" key="3">
    <source>
        <dbReference type="ARBA" id="ARBA00023002"/>
    </source>
</evidence>
<accession>A0A4Q9LPJ4</accession>
<evidence type="ECO:0000259" key="9">
    <source>
        <dbReference type="Pfam" id="PF02777"/>
    </source>
</evidence>
<dbReference type="GO" id="GO:0046872">
    <property type="term" value="F:metal ion binding"/>
    <property type="evidence" value="ECO:0007669"/>
    <property type="project" value="UniProtKB-KW"/>
</dbReference>
<dbReference type="GO" id="GO:0004784">
    <property type="term" value="F:superoxide dismutase activity"/>
    <property type="evidence" value="ECO:0007669"/>
    <property type="project" value="UniProtKB-EC"/>
</dbReference>
<dbReference type="AlphaFoldDB" id="A0A4Q9LPJ4"/>
<comment type="function">
    <text evidence="7">Destroys radicals which are normally produced within the cells and which are toxic to biological systems.</text>
</comment>
<comment type="caution">
    <text evidence="10">The sequence shown here is derived from an EMBL/GenBank/DDBJ whole genome shotgun (WGS) entry which is preliminary data.</text>
</comment>
<evidence type="ECO:0000313" key="11">
    <source>
        <dbReference type="Proteomes" id="UP000292282"/>
    </source>
</evidence>
<dbReference type="PANTHER" id="PTHR43595">
    <property type="entry name" value="37S RIBOSOMAL PROTEIN S26, MITOCHONDRIAL"/>
    <property type="match status" value="1"/>
</dbReference>
<keyword evidence="3 7" id="KW-0560">Oxidoreductase</keyword>
<dbReference type="Gene3D" id="3.55.40.20">
    <property type="entry name" value="Iron/manganese superoxide dismutase, C-terminal domain"/>
    <property type="match status" value="1"/>
</dbReference>
<dbReference type="InterPro" id="IPR019833">
    <property type="entry name" value="Mn/Fe_SOD_BS"/>
</dbReference>
<evidence type="ECO:0000313" key="10">
    <source>
        <dbReference type="EMBL" id="TBU10393.1"/>
    </source>
</evidence>
<feature type="binding site" evidence="6">
    <location>
        <position position="27"/>
    </location>
    <ligand>
        <name>Mn(2+)</name>
        <dbReference type="ChEBI" id="CHEBI:29035"/>
    </ligand>
</feature>
<proteinExistence type="inferred from homology"/>
<dbReference type="PROSITE" id="PS00088">
    <property type="entry name" value="SOD_MN"/>
    <property type="match status" value="1"/>
</dbReference>
<gene>
    <name evidence="10" type="ORF">CWI38_1795p0010</name>
</gene>
<comment type="catalytic activity">
    <reaction evidence="5 7">
        <text>2 superoxide + 2 H(+) = H2O2 + O2</text>
        <dbReference type="Rhea" id="RHEA:20696"/>
        <dbReference type="ChEBI" id="CHEBI:15378"/>
        <dbReference type="ChEBI" id="CHEBI:15379"/>
        <dbReference type="ChEBI" id="CHEBI:16240"/>
        <dbReference type="ChEBI" id="CHEBI:18421"/>
        <dbReference type="EC" id="1.15.1.1"/>
    </reaction>
</comment>
<keyword evidence="11" id="KW-1185">Reference proteome</keyword>
<dbReference type="InterPro" id="IPR019831">
    <property type="entry name" value="Mn/Fe_SOD_N"/>
</dbReference>
<dbReference type="Pfam" id="PF00081">
    <property type="entry name" value="Sod_Fe_N"/>
    <property type="match status" value="1"/>
</dbReference>
<comment type="similarity">
    <text evidence="1 7">Belongs to the iron/manganese superoxide dismutase family.</text>
</comment>
<feature type="binding site" evidence="6">
    <location>
        <position position="172"/>
    </location>
    <ligand>
        <name>Mn(2+)</name>
        <dbReference type="ChEBI" id="CHEBI:29035"/>
    </ligand>
</feature>
<evidence type="ECO:0000256" key="2">
    <source>
        <dbReference type="ARBA" id="ARBA00022723"/>
    </source>
</evidence>
<evidence type="ECO:0000256" key="1">
    <source>
        <dbReference type="ARBA" id="ARBA00008714"/>
    </source>
</evidence>
<dbReference type="PIRSF" id="PIRSF000349">
    <property type="entry name" value="SODismutase"/>
    <property type="match status" value="1"/>
</dbReference>
<dbReference type="EMBL" id="PITK01001795">
    <property type="protein sequence ID" value="TBU10393.1"/>
    <property type="molecule type" value="Genomic_DNA"/>
</dbReference>
<dbReference type="EC" id="1.15.1.1" evidence="7"/>
<dbReference type="InterPro" id="IPR036324">
    <property type="entry name" value="Mn/Fe_SOD_N_sf"/>
</dbReference>
<keyword evidence="2 6" id="KW-0479">Metal-binding</keyword>
<reference evidence="10 11" key="1">
    <citation type="submission" date="2017-12" db="EMBL/GenBank/DDBJ databases">
        <authorList>
            <person name="Pombert J.-F."/>
            <person name="Haag K.L."/>
            <person name="Ebert D."/>
        </authorList>
    </citation>
    <scope>NUCLEOTIDE SEQUENCE [LARGE SCALE GENOMIC DNA]</scope>
    <source>
        <strain evidence="10">IL-G-3</strain>
    </source>
</reference>
<dbReference type="PANTHER" id="PTHR43595:SF2">
    <property type="entry name" value="SMALL RIBOSOMAL SUBUNIT PROTEIN MS42"/>
    <property type="match status" value="1"/>
</dbReference>
<feature type="domain" description="Manganese/iron superoxide dismutase N-terminal" evidence="8">
    <location>
        <begin position="3"/>
        <end position="93"/>
    </location>
</feature>
<evidence type="ECO:0000256" key="6">
    <source>
        <dbReference type="PIRSR" id="PIRSR000349-1"/>
    </source>
</evidence>
<dbReference type="OrthoDB" id="239262at2759"/>
<protein>
    <recommendedName>
        <fullName evidence="7">Superoxide dismutase</fullName>
        <ecNumber evidence="7">1.15.1.1</ecNumber>
    </recommendedName>
</protein>
<dbReference type="InterPro" id="IPR001189">
    <property type="entry name" value="Mn/Fe_SOD"/>
</dbReference>
<dbReference type="FunFam" id="1.10.287.990:FF:000001">
    <property type="entry name" value="Superoxide dismutase"/>
    <property type="match status" value="1"/>
</dbReference>
<dbReference type="InterPro" id="IPR019832">
    <property type="entry name" value="Mn/Fe_SOD_C"/>
</dbReference>
<name>A0A4Q9LPJ4_9MICR</name>
<dbReference type="GO" id="GO:0005737">
    <property type="term" value="C:cytoplasm"/>
    <property type="evidence" value="ECO:0007669"/>
    <property type="project" value="TreeGrafter"/>
</dbReference>
<evidence type="ECO:0000256" key="4">
    <source>
        <dbReference type="ARBA" id="ARBA00037226"/>
    </source>
</evidence>
<evidence type="ECO:0000256" key="7">
    <source>
        <dbReference type="RuleBase" id="RU000414"/>
    </source>
</evidence>
<dbReference type="STRING" id="1176355.A0A4Q9LPJ4"/>
<dbReference type="InterPro" id="IPR036314">
    <property type="entry name" value="SOD_C_sf"/>
</dbReference>
<feature type="domain" description="Manganese/iron superoxide dismutase C-terminal" evidence="9">
    <location>
        <begin position="105"/>
        <end position="203"/>
    </location>
</feature>
<sequence>MVFSLPSLLYQYNELEPYIDTETMKIHHQKHHQTYINNLNTALSKVPSMVDASLVEILLSTNNFTEISADLKKTILNNAGGHYNHSLFWVCMSPNSNVTDMLIPLKTQIEKDFQSFENMKNIFNSKALSVFGSGWVWLCYNTNQQKLSITTSLNQDNPISFDTNLIPFLCLDVWEHAYYLKYQNKRKDYVDQWWNTVDWKNVSLFYDEYALTGHHIRVEADGKIGMRDL</sequence>
<dbReference type="Pfam" id="PF02777">
    <property type="entry name" value="Sod_Fe_C"/>
    <property type="match status" value="1"/>
</dbReference>
<evidence type="ECO:0000259" key="8">
    <source>
        <dbReference type="Pfam" id="PF00081"/>
    </source>
</evidence>
<dbReference type="SUPFAM" id="SSF46609">
    <property type="entry name" value="Fe,Mn superoxide dismutase (SOD), N-terminal domain"/>
    <property type="match status" value="1"/>
</dbReference>
<organism evidence="10 11">
    <name type="scientific">Hamiltosporidium tvaerminnensis</name>
    <dbReference type="NCBI Taxonomy" id="1176355"/>
    <lineage>
        <taxon>Eukaryota</taxon>
        <taxon>Fungi</taxon>
        <taxon>Fungi incertae sedis</taxon>
        <taxon>Microsporidia</taxon>
        <taxon>Dubosqiidae</taxon>
        <taxon>Hamiltosporidium</taxon>
    </lineage>
</organism>
<dbReference type="VEuPathDB" id="MicrosporidiaDB:CWI38_1795p0010"/>
<comment type="function">
    <text evidence="4">Component of the mitochondrial ribosome (mitoribosome), a dedicated translation machinery responsible for the synthesis of mitochondrial genome-encoded proteins, including at least some of the essential transmembrane subunits of the mitochondrial respiratory chain. The mitoribosomes are attached to the mitochondrial inner membrane and translation products are cotranslationally integrated into the membrane.</text>
</comment>
<dbReference type="Proteomes" id="UP000292282">
    <property type="component" value="Unassembled WGS sequence"/>
</dbReference>
<evidence type="ECO:0000256" key="5">
    <source>
        <dbReference type="ARBA" id="ARBA00049204"/>
    </source>
</evidence>
<feature type="binding site" evidence="6">
    <location>
        <position position="85"/>
    </location>
    <ligand>
        <name>Mn(2+)</name>
        <dbReference type="ChEBI" id="CHEBI:29035"/>
    </ligand>
</feature>
<dbReference type="Gene3D" id="1.10.287.990">
    <property type="entry name" value="Fe,Mn superoxide dismutase (SOD) domain"/>
    <property type="match status" value="1"/>
</dbReference>
<feature type="binding site" evidence="6">
    <location>
        <position position="176"/>
    </location>
    <ligand>
        <name>Mn(2+)</name>
        <dbReference type="ChEBI" id="CHEBI:29035"/>
    </ligand>
</feature>
<dbReference type="PRINTS" id="PR01703">
    <property type="entry name" value="MNSODISMTASE"/>
</dbReference>